<dbReference type="AlphaFoldDB" id="A0A812IQN7"/>
<name>A0A812IQN7_9DINO</name>
<organism evidence="2 3">
    <name type="scientific">Symbiodinium necroappetens</name>
    <dbReference type="NCBI Taxonomy" id="1628268"/>
    <lineage>
        <taxon>Eukaryota</taxon>
        <taxon>Sar</taxon>
        <taxon>Alveolata</taxon>
        <taxon>Dinophyceae</taxon>
        <taxon>Suessiales</taxon>
        <taxon>Symbiodiniaceae</taxon>
        <taxon>Symbiodinium</taxon>
    </lineage>
</organism>
<feature type="compositionally biased region" description="Basic residues" evidence="1">
    <location>
        <begin position="171"/>
        <end position="185"/>
    </location>
</feature>
<dbReference type="EMBL" id="CAJNJA010000594">
    <property type="protein sequence ID" value="CAE7154262.1"/>
    <property type="molecule type" value="Genomic_DNA"/>
</dbReference>
<dbReference type="Proteomes" id="UP000601435">
    <property type="component" value="Unassembled WGS sequence"/>
</dbReference>
<gene>
    <name evidence="2" type="ORF">SNEC2469_LOCUS241</name>
</gene>
<accession>A0A812IQN7</accession>
<feature type="region of interest" description="Disordered" evidence="1">
    <location>
        <begin position="163"/>
        <end position="185"/>
    </location>
</feature>
<protein>
    <submittedName>
        <fullName evidence="2">Uncharacterized protein</fullName>
    </submittedName>
</protein>
<sequence>MYHEHHTSKLYTATPLGQIMAQRVWTSFNTINSNRKKDPSEKKLILDDKNQISEKAQEEWDVKGQWMLIDATQAIRWAWILLKYDSETAINKYVDWFHGLIRKNAQRTKIPDVLSLYCIDNLDTMAITIYVVAIPTTYVDLAANATSMAYAYSYNTAYAHTDSNGNEKGGKNKGKKGKFGKGGKK</sequence>
<evidence type="ECO:0000313" key="2">
    <source>
        <dbReference type="EMBL" id="CAE7154262.1"/>
    </source>
</evidence>
<comment type="caution">
    <text evidence="2">The sequence shown here is derived from an EMBL/GenBank/DDBJ whole genome shotgun (WGS) entry which is preliminary data.</text>
</comment>
<reference evidence="2" key="1">
    <citation type="submission" date="2021-02" db="EMBL/GenBank/DDBJ databases">
        <authorList>
            <person name="Dougan E. K."/>
            <person name="Rhodes N."/>
            <person name="Thang M."/>
            <person name="Chan C."/>
        </authorList>
    </citation>
    <scope>NUCLEOTIDE SEQUENCE</scope>
</reference>
<evidence type="ECO:0000313" key="3">
    <source>
        <dbReference type="Proteomes" id="UP000601435"/>
    </source>
</evidence>
<proteinExistence type="predicted"/>
<evidence type="ECO:0000256" key="1">
    <source>
        <dbReference type="SAM" id="MobiDB-lite"/>
    </source>
</evidence>
<keyword evidence="3" id="KW-1185">Reference proteome</keyword>